<proteinExistence type="predicted"/>
<evidence type="ECO:0000313" key="1">
    <source>
        <dbReference type="EMBL" id="MBB5159260.1"/>
    </source>
</evidence>
<dbReference type="Proteomes" id="UP000584374">
    <property type="component" value="Unassembled WGS sequence"/>
</dbReference>
<protein>
    <submittedName>
        <fullName evidence="1">Uncharacterized protein (TIGR04141 family)</fullName>
    </submittedName>
</protein>
<reference evidence="1 2" key="1">
    <citation type="submission" date="2020-08" db="EMBL/GenBank/DDBJ databases">
        <title>Sequencing the genomes of 1000 actinobacteria strains.</title>
        <authorList>
            <person name="Klenk H.-P."/>
        </authorList>
    </citation>
    <scope>NUCLEOTIDE SEQUENCE [LARGE SCALE GENOMIC DNA]</scope>
    <source>
        <strain evidence="1 2">DSM 45584</strain>
    </source>
</reference>
<keyword evidence="2" id="KW-1185">Reference proteome</keyword>
<dbReference type="EMBL" id="JACHIW010000002">
    <property type="protein sequence ID" value="MBB5159260.1"/>
    <property type="molecule type" value="Genomic_DNA"/>
</dbReference>
<accession>A0A840QH15</accession>
<dbReference type="NCBIfam" id="TIGR04141">
    <property type="entry name" value="TIGR04141 family sporadically distributed protein"/>
    <property type="match status" value="1"/>
</dbReference>
<dbReference type="InterPro" id="IPR026487">
    <property type="entry name" value="CHP04141"/>
</dbReference>
<comment type="caution">
    <text evidence="1">The sequence shown here is derived from an EMBL/GenBank/DDBJ whole genome shotgun (WGS) entry which is preliminary data.</text>
</comment>
<sequence>MARRTSKHTLYRLVGVDPARLYDAVDLAQVDKIGGDINDAPNLTGLGIEALIAHGGMIREEAPWCEELRRTSGFEVSEPTWRSAGLLVLAVDGEVYAIGYDQGFRLIPDHLKDKDFGLTFALRAVDPDSVCGITSKVLGQGRTDITMIPGGMSVSMLDIKEYLRIVHKVAGAIADIDLTRTRFGKSQVTKADGGSGLLIQLGIEPHDLVADIREVARVCQEHRPHPDLEFVERVKPVRNKATMNTLDEALDDVLRDPTRGQVTAAVPIDHLDS</sequence>
<evidence type="ECO:0000313" key="2">
    <source>
        <dbReference type="Proteomes" id="UP000584374"/>
    </source>
</evidence>
<dbReference type="Pfam" id="PF19614">
    <property type="entry name" value="DUF6119"/>
    <property type="match status" value="1"/>
</dbReference>
<dbReference type="AlphaFoldDB" id="A0A840QH15"/>
<gene>
    <name evidence="1" type="ORF">BJ970_006859</name>
</gene>
<organism evidence="1 2">
    <name type="scientific">Saccharopolyspora phatthalungensis</name>
    <dbReference type="NCBI Taxonomy" id="664693"/>
    <lineage>
        <taxon>Bacteria</taxon>
        <taxon>Bacillati</taxon>
        <taxon>Actinomycetota</taxon>
        <taxon>Actinomycetes</taxon>
        <taxon>Pseudonocardiales</taxon>
        <taxon>Pseudonocardiaceae</taxon>
        <taxon>Saccharopolyspora</taxon>
    </lineage>
</organism>
<name>A0A840QH15_9PSEU</name>